<evidence type="ECO:0000313" key="3">
    <source>
        <dbReference type="Proteomes" id="UP000324222"/>
    </source>
</evidence>
<sequence>MESPPHQTRKPTLRLSPSLHPPLLPYGHGSIMQWDVKRGNGLNVPPGNVPDRCREPHTGATVYAALPQCSLWRPRLPLGTFTEEAD</sequence>
<dbReference type="EMBL" id="VSRR010013833">
    <property type="protein sequence ID" value="MPC56286.1"/>
    <property type="molecule type" value="Genomic_DNA"/>
</dbReference>
<dbReference type="Proteomes" id="UP000324222">
    <property type="component" value="Unassembled WGS sequence"/>
</dbReference>
<comment type="caution">
    <text evidence="2">The sequence shown here is derived from an EMBL/GenBank/DDBJ whole genome shotgun (WGS) entry which is preliminary data.</text>
</comment>
<dbReference type="AlphaFoldDB" id="A0A5B7GFC7"/>
<reference evidence="2 3" key="1">
    <citation type="submission" date="2019-05" db="EMBL/GenBank/DDBJ databases">
        <title>Another draft genome of Portunus trituberculatus and its Hox gene families provides insights of decapod evolution.</title>
        <authorList>
            <person name="Jeong J.-H."/>
            <person name="Song I."/>
            <person name="Kim S."/>
            <person name="Choi T."/>
            <person name="Kim D."/>
            <person name="Ryu S."/>
            <person name="Kim W."/>
        </authorList>
    </citation>
    <scope>NUCLEOTIDE SEQUENCE [LARGE SCALE GENOMIC DNA]</scope>
    <source>
        <tissue evidence="2">Muscle</tissue>
    </source>
</reference>
<name>A0A5B7GFC7_PORTR</name>
<feature type="region of interest" description="Disordered" evidence="1">
    <location>
        <begin position="1"/>
        <end position="20"/>
    </location>
</feature>
<evidence type="ECO:0000256" key="1">
    <source>
        <dbReference type="SAM" id="MobiDB-lite"/>
    </source>
</evidence>
<protein>
    <submittedName>
        <fullName evidence="2">Uncharacterized protein</fullName>
    </submittedName>
</protein>
<proteinExistence type="predicted"/>
<keyword evidence="3" id="KW-1185">Reference proteome</keyword>
<accession>A0A5B7GFC7</accession>
<evidence type="ECO:0000313" key="2">
    <source>
        <dbReference type="EMBL" id="MPC56286.1"/>
    </source>
</evidence>
<gene>
    <name evidence="2" type="ORF">E2C01_050239</name>
</gene>
<organism evidence="2 3">
    <name type="scientific">Portunus trituberculatus</name>
    <name type="common">Swimming crab</name>
    <name type="synonym">Neptunus trituberculatus</name>
    <dbReference type="NCBI Taxonomy" id="210409"/>
    <lineage>
        <taxon>Eukaryota</taxon>
        <taxon>Metazoa</taxon>
        <taxon>Ecdysozoa</taxon>
        <taxon>Arthropoda</taxon>
        <taxon>Crustacea</taxon>
        <taxon>Multicrustacea</taxon>
        <taxon>Malacostraca</taxon>
        <taxon>Eumalacostraca</taxon>
        <taxon>Eucarida</taxon>
        <taxon>Decapoda</taxon>
        <taxon>Pleocyemata</taxon>
        <taxon>Brachyura</taxon>
        <taxon>Eubrachyura</taxon>
        <taxon>Portunoidea</taxon>
        <taxon>Portunidae</taxon>
        <taxon>Portuninae</taxon>
        <taxon>Portunus</taxon>
    </lineage>
</organism>